<dbReference type="InterPro" id="IPR000056">
    <property type="entry name" value="Ribul_P_3_epim-like"/>
</dbReference>
<dbReference type="AlphaFoldDB" id="A0A382HQ29"/>
<dbReference type="NCBIfam" id="TIGR01163">
    <property type="entry name" value="rpe"/>
    <property type="match status" value="1"/>
</dbReference>
<comment type="cofactor">
    <cofactor evidence="2">
        <name>Mn(2+)</name>
        <dbReference type="ChEBI" id="CHEBI:29035"/>
    </cofactor>
</comment>
<name>A0A382HQ29_9ZZZZ</name>
<evidence type="ECO:0000256" key="8">
    <source>
        <dbReference type="ARBA" id="ARBA00022723"/>
    </source>
</evidence>
<dbReference type="CDD" id="cd00429">
    <property type="entry name" value="RPE"/>
    <property type="match status" value="1"/>
</dbReference>
<accession>A0A382HQ29</accession>
<dbReference type="EMBL" id="UINC01062442">
    <property type="protein sequence ID" value="SVB89067.1"/>
    <property type="molecule type" value="Genomic_DNA"/>
</dbReference>
<dbReference type="PIRSF" id="PIRSF001461">
    <property type="entry name" value="RPE"/>
    <property type="match status" value="1"/>
</dbReference>
<dbReference type="InterPro" id="IPR011060">
    <property type="entry name" value="RibuloseP-bd_barrel"/>
</dbReference>
<dbReference type="GO" id="GO:0004750">
    <property type="term" value="F:D-ribulose-phosphate 3-epimerase activity"/>
    <property type="evidence" value="ECO:0007669"/>
    <property type="project" value="UniProtKB-EC"/>
</dbReference>
<comment type="catalytic activity">
    <reaction evidence="1">
        <text>D-ribulose 5-phosphate = D-xylulose 5-phosphate</text>
        <dbReference type="Rhea" id="RHEA:13677"/>
        <dbReference type="ChEBI" id="CHEBI:57737"/>
        <dbReference type="ChEBI" id="CHEBI:58121"/>
        <dbReference type="EC" id="5.1.3.1"/>
    </reaction>
</comment>
<dbReference type="HAMAP" id="MF_02227">
    <property type="entry name" value="RPE"/>
    <property type="match status" value="1"/>
</dbReference>
<reference evidence="10" key="1">
    <citation type="submission" date="2018-05" db="EMBL/GenBank/DDBJ databases">
        <authorList>
            <person name="Lanie J.A."/>
            <person name="Ng W.-L."/>
            <person name="Kazmierczak K.M."/>
            <person name="Andrzejewski T.M."/>
            <person name="Davidsen T.M."/>
            <person name="Wayne K.J."/>
            <person name="Tettelin H."/>
            <person name="Glass J.I."/>
            <person name="Rusch D."/>
            <person name="Podicherti R."/>
            <person name="Tsui H.-C.T."/>
            <person name="Winkler M.E."/>
        </authorList>
    </citation>
    <scope>NUCLEOTIDE SEQUENCE</scope>
</reference>
<comment type="cofactor">
    <cofactor evidence="3">
        <name>Co(2+)</name>
        <dbReference type="ChEBI" id="CHEBI:48828"/>
    </cofactor>
</comment>
<proteinExistence type="inferred from homology"/>
<sequence>MIQIKISPSILSADFTRLAEQVREAEEAGVDYIHVDVMDGHFVPNITIGPMIVKALRPVTKLPLDVHLMIENPEFYIEDFSKAGADIITVHQEATPHLHRTIQQIHDLGIRAGVSINPSTSVSTLDEIICEVDLVLVMSVNPGFGGQSYIPSCTSKIRKLREMLDNCGSSADLEVDGGVNVDTVSEVIVAGANAFVAGSAVFNNKNSVAENVRALREKIKSS</sequence>
<evidence type="ECO:0000256" key="6">
    <source>
        <dbReference type="ARBA" id="ARBA00009541"/>
    </source>
</evidence>
<dbReference type="SUPFAM" id="SSF51366">
    <property type="entry name" value="Ribulose-phoshate binding barrel"/>
    <property type="match status" value="1"/>
</dbReference>
<dbReference type="FunFam" id="3.20.20.70:FF:000004">
    <property type="entry name" value="Ribulose-phosphate 3-epimerase"/>
    <property type="match status" value="1"/>
</dbReference>
<protein>
    <recommendedName>
        <fullName evidence="7">ribulose-phosphate 3-epimerase</fullName>
        <ecNumber evidence="7">5.1.3.1</ecNumber>
    </recommendedName>
</protein>
<dbReference type="GO" id="GO:0005737">
    <property type="term" value="C:cytoplasm"/>
    <property type="evidence" value="ECO:0007669"/>
    <property type="project" value="UniProtKB-ARBA"/>
</dbReference>
<keyword evidence="9" id="KW-0413">Isomerase</keyword>
<evidence type="ECO:0000256" key="3">
    <source>
        <dbReference type="ARBA" id="ARBA00001941"/>
    </source>
</evidence>
<dbReference type="PROSITE" id="PS01085">
    <property type="entry name" value="RIBUL_P_3_EPIMER_1"/>
    <property type="match status" value="1"/>
</dbReference>
<evidence type="ECO:0000256" key="2">
    <source>
        <dbReference type="ARBA" id="ARBA00001936"/>
    </source>
</evidence>
<comment type="cofactor">
    <cofactor evidence="5">
        <name>Fe(2+)</name>
        <dbReference type="ChEBI" id="CHEBI:29033"/>
    </cofactor>
</comment>
<comment type="cofactor">
    <cofactor evidence="4">
        <name>Zn(2+)</name>
        <dbReference type="ChEBI" id="CHEBI:29105"/>
    </cofactor>
</comment>
<evidence type="ECO:0000256" key="5">
    <source>
        <dbReference type="ARBA" id="ARBA00001954"/>
    </source>
</evidence>
<dbReference type="InterPro" id="IPR013785">
    <property type="entry name" value="Aldolase_TIM"/>
</dbReference>
<dbReference type="Gene3D" id="3.20.20.70">
    <property type="entry name" value="Aldolase class I"/>
    <property type="match status" value="1"/>
</dbReference>
<dbReference type="GO" id="GO:0046872">
    <property type="term" value="F:metal ion binding"/>
    <property type="evidence" value="ECO:0007669"/>
    <property type="project" value="UniProtKB-KW"/>
</dbReference>
<evidence type="ECO:0000256" key="7">
    <source>
        <dbReference type="ARBA" id="ARBA00013188"/>
    </source>
</evidence>
<dbReference type="GO" id="GO:0005975">
    <property type="term" value="P:carbohydrate metabolic process"/>
    <property type="evidence" value="ECO:0007669"/>
    <property type="project" value="InterPro"/>
</dbReference>
<dbReference type="NCBIfam" id="NF004076">
    <property type="entry name" value="PRK05581.1-4"/>
    <property type="match status" value="1"/>
</dbReference>
<organism evidence="10">
    <name type="scientific">marine metagenome</name>
    <dbReference type="NCBI Taxonomy" id="408172"/>
    <lineage>
        <taxon>unclassified sequences</taxon>
        <taxon>metagenomes</taxon>
        <taxon>ecological metagenomes</taxon>
    </lineage>
</organism>
<gene>
    <name evidence="10" type="ORF">METZ01_LOCUS241921</name>
</gene>
<comment type="similarity">
    <text evidence="6">Belongs to the ribulose-phosphate 3-epimerase family.</text>
</comment>
<evidence type="ECO:0000256" key="1">
    <source>
        <dbReference type="ARBA" id="ARBA00001782"/>
    </source>
</evidence>
<keyword evidence="8" id="KW-0479">Metal-binding</keyword>
<evidence type="ECO:0000256" key="4">
    <source>
        <dbReference type="ARBA" id="ARBA00001947"/>
    </source>
</evidence>
<dbReference type="PANTHER" id="PTHR11749">
    <property type="entry name" value="RIBULOSE-5-PHOSPHATE-3-EPIMERASE"/>
    <property type="match status" value="1"/>
</dbReference>
<evidence type="ECO:0000313" key="10">
    <source>
        <dbReference type="EMBL" id="SVB89067.1"/>
    </source>
</evidence>
<dbReference type="InterPro" id="IPR026019">
    <property type="entry name" value="Ribul_P_3_epim"/>
</dbReference>
<dbReference type="GO" id="GO:0006098">
    <property type="term" value="P:pentose-phosphate shunt"/>
    <property type="evidence" value="ECO:0007669"/>
    <property type="project" value="InterPro"/>
</dbReference>
<dbReference type="Pfam" id="PF00834">
    <property type="entry name" value="Ribul_P_3_epim"/>
    <property type="match status" value="1"/>
</dbReference>
<dbReference type="EC" id="5.1.3.1" evidence="7"/>
<evidence type="ECO:0000256" key="9">
    <source>
        <dbReference type="ARBA" id="ARBA00023235"/>
    </source>
</evidence>